<dbReference type="OrthoDB" id="980381at2"/>
<evidence type="ECO:0000313" key="2">
    <source>
        <dbReference type="Proteomes" id="UP000036908"/>
    </source>
</evidence>
<proteinExistence type="predicted"/>
<name>A0A0L8ALH6_9BACT</name>
<dbReference type="EMBL" id="JSVA01000008">
    <property type="protein sequence ID" value="KOF03333.1"/>
    <property type="molecule type" value="Genomic_DNA"/>
</dbReference>
<gene>
    <name evidence="1" type="ORF">OB69_08600</name>
</gene>
<dbReference type="AlphaFoldDB" id="A0A0L8ALH6"/>
<keyword evidence="2" id="KW-1185">Reference proteome</keyword>
<sequence length="338" mass="39621">MNFSTRSILTITLFVFSHFHCFSQKKEATDRKIYEYLDQYSPESSEMLRLLYSLPSKYELNGVTMNLTKEQSPSSWVSDHSEKGILKRLNTVVHESMHGLTSRLPYTLLQEQGDVYYNFKDDYSAFYVNKDSSFLVKHSPVFSSNEISNEIPKALRTFRFRPYIAPRNKILGSQAHGIYGLTDEWNAYYFGTKTAFNLFDYYKSKSDQNYEVYLEYVSNIAGTYYAYYEFKYFILKYLEYAKSNEKEVYDGIISNYEFRKAFTSIDDRFADLLREFGERLDEIATITEQNTGSRAYIEDGYYFINGNGIGLFTEEVEMLKAELEKPNLKALELALRVK</sequence>
<evidence type="ECO:0000313" key="1">
    <source>
        <dbReference type="EMBL" id="KOF03333.1"/>
    </source>
</evidence>
<accession>A0A0L8ALH6</accession>
<comment type="caution">
    <text evidence="1">The sequence shown here is derived from an EMBL/GenBank/DDBJ whole genome shotgun (WGS) entry which is preliminary data.</text>
</comment>
<protein>
    <submittedName>
        <fullName evidence="1">Uncharacterized protein</fullName>
    </submittedName>
</protein>
<dbReference type="PATRIC" id="fig|1566026.4.peg.3553"/>
<dbReference type="RefSeq" id="WP_053223290.1">
    <property type="nucleotide sequence ID" value="NZ_JSVA01000008.1"/>
</dbReference>
<organism evidence="1 2">
    <name type="scientific">Roseivirga seohaensis subsp. aquiponti</name>
    <dbReference type="NCBI Taxonomy" id="1566026"/>
    <lineage>
        <taxon>Bacteria</taxon>
        <taxon>Pseudomonadati</taxon>
        <taxon>Bacteroidota</taxon>
        <taxon>Cytophagia</taxon>
        <taxon>Cytophagales</taxon>
        <taxon>Roseivirgaceae</taxon>
        <taxon>Roseivirga</taxon>
    </lineage>
</organism>
<dbReference type="Proteomes" id="UP000036908">
    <property type="component" value="Unassembled WGS sequence"/>
</dbReference>
<reference evidence="2" key="1">
    <citation type="submission" date="2014-11" db="EMBL/GenBank/DDBJ databases">
        <title>Genome sequencing of Roseivirga sp. D-25.</title>
        <authorList>
            <person name="Selvaratnam C."/>
            <person name="Thevarajoo S."/>
            <person name="Goh K.M."/>
            <person name="Eee R."/>
            <person name="Chan K.-G."/>
            <person name="Chong C.S."/>
        </authorList>
    </citation>
    <scope>NUCLEOTIDE SEQUENCE [LARGE SCALE GENOMIC DNA]</scope>
    <source>
        <strain evidence="2">D-25</strain>
    </source>
</reference>